<accession>A0A4Y9ZM32</accession>
<name>A0A4Y9ZM32_9AGAM</name>
<organism evidence="2 3">
    <name type="scientific">Hericium alpestre</name>
    <dbReference type="NCBI Taxonomy" id="135208"/>
    <lineage>
        <taxon>Eukaryota</taxon>
        <taxon>Fungi</taxon>
        <taxon>Dikarya</taxon>
        <taxon>Basidiomycota</taxon>
        <taxon>Agaricomycotina</taxon>
        <taxon>Agaricomycetes</taxon>
        <taxon>Russulales</taxon>
        <taxon>Hericiaceae</taxon>
        <taxon>Hericium</taxon>
    </lineage>
</organism>
<protein>
    <submittedName>
        <fullName evidence="2">Uncharacterized protein</fullName>
    </submittedName>
</protein>
<feature type="chain" id="PRO_5021276268" evidence="1">
    <location>
        <begin position="21"/>
        <end position="100"/>
    </location>
</feature>
<dbReference type="EMBL" id="SFCI01001619">
    <property type="protein sequence ID" value="TFY75334.1"/>
    <property type="molecule type" value="Genomic_DNA"/>
</dbReference>
<keyword evidence="3" id="KW-1185">Reference proteome</keyword>
<proteinExistence type="predicted"/>
<reference evidence="2 3" key="1">
    <citation type="submission" date="2019-02" db="EMBL/GenBank/DDBJ databases">
        <title>Genome sequencing of the rare red list fungi Hericium alpestre (H. flagellum).</title>
        <authorList>
            <person name="Buettner E."/>
            <person name="Kellner H."/>
        </authorList>
    </citation>
    <scope>NUCLEOTIDE SEQUENCE [LARGE SCALE GENOMIC DNA]</scope>
    <source>
        <strain evidence="2 3">DSM 108284</strain>
    </source>
</reference>
<gene>
    <name evidence="2" type="ORF">EWM64_g8678</name>
</gene>
<evidence type="ECO:0000313" key="2">
    <source>
        <dbReference type="EMBL" id="TFY75334.1"/>
    </source>
</evidence>
<evidence type="ECO:0000256" key="1">
    <source>
        <dbReference type="SAM" id="SignalP"/>
    </source>
</evidence>
<dbReference type="AlphaFoldDB" id="A0A4Y9ZM32"/>
<evidence type="ECO:0000313" key="3">
    <source>
        <dbReference type="Proteomes" id="UP000298061"/>
    </source>
</evidence>
<feature type="signal peptide" evidence="1">
    <location>
        <begin position="1"/>
        <end position="20"/>
    </location>
</feature>
<keyword evidence="1" id="KW-0732">Signal</keyword>
<comment type="caution">
    <text evidence="2">The sequence shown here is derived from an EMBL/GenBank/DDBJ whole genome shotgun (WGS) entry which is preliminary data.</text>
</comment>
<sequence length="100" mass="10948">MYPSSLIALLALWCWAPVYALPQIFHRRSDGLQQNVCTSNVTLPSVAAANVSQIQPAAAIVISELSLTVYIHMQAGSRGPDGESFDIVCIWHASDKLRHE</sequence>
<dbReference type="Proteomes" id="UP000298061">
    <property type="component" value="Unassembled WGS sequence"/>
</dbReference>